<gene>
    <name evidence="5" type="ORF">PG991_000013</name>
</gene>
<protein>
    <recommendedName>
        <fullName evidence="4">PKS/mFAS DH domain-containing protein</fullName>
    </recommendedName>
</protein>
<dbReference type="PANTHER" id="PTHR43775">
    <property type="entry name" value="FATTY ACID SYNTHASE"/>
    <property type="match status" value="1"/>
</dbReference>
<keyword evidence="6" id="KW-1185">Reference proteome</keyword>
<evidence type="ECO:0000259" key="4">
    <source>
        <dbReference type="PROSITE" id="PS52019"/>
    </source>
</evidence>
<proteinExistence type="predicted"/>
<dbReference type="Pfam" id="PF14765">
    <property type="entry name" value="PS-DH"/>
    <property type="match status" value="1"/>
</dbReference>
<feature type="region of interest" description="N-terminal hotdog fold" evidence="3">
    <location>
        <begin position="1"/>
        <end position="121"/>
    </location>
</feature>
<feature type="active site" description="Proton donor; for dehydratase activity" evidence="3">
    <location>
        <position position="210"/>
    </location>
</feature>
<dbReference type="InterPro" id="IPR049552">
    <property type="entry name" value="PKS_DH_N"/>
</dbReference>
<evidence type="ECO:0000313" key="5">
    <source>
        <dbReference type="EMBL" id="KAK8040225.1"/>
    </source>
</evidence>
<evidence type="ECO:0000256" key="3">
    <source>
        <dbReference type="PROSITE-ProRule" id="PRU01363"/>
    </source>
</evidence>
<sequence length="505" mass="57169">MEPRWRKMLSIKDAPWIADHVVNGTILLPASVMMVMALEAVKQSVPEHQKLEGFLIKKATFASPIFIDPEKKVEVVTQLRTIQHDYEKTSLRFEVMVLSVDDDGKWNQCLKAVIHAKVKQDVITEVDGGSEARTAEQSLFQSYEEARRCCTRALSKEDFYDGLKEQGTLYGVAFALAQDLWDGHDLCLARVDVSQSQEAYEGVVHPAILDSCFQLCFIPPSEGMTKELEFPTFTPHRLRDAWISATGWQYPQTSSLRTRAEARINTSSTGITCSFAPFADGGSLLCHTKHAFSTAVATNMGSKGSGHNQLLQSIDWRPQLSLLTKAQLSDYCNANTFLEDEAAVAEYCARFEDSLRLYLERMLPQLQEAVAPKTPAHLHATPDRTASQRQSCRLPRIRLYGHLHGVLRRGAHAIRRPRPAHDVPGAHSLAWSPAAATSSWRATFTTPALSLPPWSKHRKPWKRRSPQAGSSWSLANMMRIRDEWRPLWQLERFNYIVQWFLRCLR</sequence>
<reference evidence="5 6" key="1">
    <citation type="submission" date="2023-01" db="EMBL/GenBank/DDBJ databases">
        <title>Analysis of 21 Apiospora genomes using comparative genomics revels a genus with tremendous synthesis potential of carbohydrate active enzymes and secondary metabolites.</title>
        <authorList>
            <person name="Sorensen T."/>
        </authorList>
    </citation>
    <scope>NUCLEOTIDE SEQUENCE [LARGE SCALE GENOMIC DNA]</scope>
    <source>
        <strain evidence="5 6">CBS 20057</strain>
    </source>
</reference>
<keyword evidence="2" id="KW-0597">Phosphoprotein</keyword>
<dbReference type="SMART" id="SM00826">
    <property type="entry name" value="PKS_DH"/>
    <property type="match status" value="1"/>
</dbReference>
<evidence type="ECO:0000256" key="1">
    <source>
        <dbReference type="ARBA" id="ARBA00022450"/>
    </source>
</evidence>
<dbReference type="InterPro" id="IPR050091">
    <property type="entry name" value="PKS_NRPS_Biosynth_Enz"/>
</dbReference>
<dbReference type="PROSITE" id="PS52019">
    <property type="entry name" value="PKS_MFAS_DH"/>
    <property type="match status" value="1"/>
</dbReference>
<feature type="active site" description="Proton acceptor; for dehydratase activity" evidence="3">
    <location>
        <position position="20"/>
    </location>
</feature>
<dbReference type="InterPro" id="IPR042104">
    <property type="entry name" value="PKS_dehydratase_sf"/>
</dbReference>
<evidence type="ECO:0000313" key="6">
    <source>
        <dbReference type="Proteomes" id="UP001396898"/>
    </source>
</evidence>
<keyword evidence="1" id="KW-0596">Phosphopantetheine</keyword>
<dbReference type="InterPro" id="IPR049900">
    <property type="entry name" value="PKS_mFAS_DH"/>
</dbReference>
<feature type="domain" description="PKS/mFAS DH" evidence="4">
    <location>
        <begin position="1"/>
        <end position="302"/>
    </location>
</feature>
<dbReference type="EMBL" id="JAQQWI010000001">
    <property type="protein sequence ID" value="KAK8040225.1"/>
    <property type="molecule type" value="Genomic_DNA"/>
</dbReference>
<dbReference type="Proteomes" id="UP001396898">
    <property type="component" value="Unassembled WGS sequence"/>
</dbReference>
<dbReference type="Pfam" id="PF21089">
    <property type="entry name" value="PKS_DH_N"/>
    <property type="match status" value="1"/>
</dbReference>
<name>A0ABR1T0W7_9PEZI</name>
<dbReference type="Gene3D" id="3.10.129.110">
    <property type="entry name" value="Polyketide synthase dehydratase"/>
    <property type="match status" value="1"/>
</dbReference>
<evidence type="ECO:0000256" key="2">
    <source>
        <dbReference type="ARBA" id="ARBA00022553"/>
    </source>
</evidence>
<dbReference type="PANTHER" id="PTHR43775:SF37">
    <property type="entry name" value="SI:DKEY-61P9.11"/>
    <property type="match status" value="1"/>
</dbReference>
<comment type="caution">
    <text evidence="5">The sequence shown here is derived from an EMBL/GenBank/DDBJ whole genome shotgun (WGS) entry which is preliminary data.</text>
</comment>
<feature type="region of interest" description="C-terminal hotdog fold" evidence="3">
    <location>
        <begin position="151"/>
        <end position="302"/>
    </location>
</feature>
<dbReference type="InterPro" id="IPR020807">
    <property type="entry name" value="PKS_DH"/>
</dbReference>
<organism evidence="5 6">
    <name type="scientific">Apiospora marii</name>
    <dbReference type="NCBI Taxonomy" id="335849"/>
    <lineage>
        <taxon>Eukaryota</taxon>
        <taxon>Fungi</taxon>
        <taxon>Dikarya</taxon>
        <taxon>Ascomycota</taxon>
        <taxon>Pezizomycotina</taxon>
        <taxon>Sordariomycetes</taxon>
        <taxon>Xylariomycetidae</taxon>
        <taxon>Amphisphaeriales</taxon>
        <taxon>Apiosporaceae</taxon>
        <taxon>Apiospora</taxon>
    </lineage>
</organism>
<accession>A0ABR1T0W7</accession>
<dbReference type="InterPro" id="IPR049551">
    <property type="entry name" value="PKS_DH_C"/>
</dbReference>